<comment type="caution">
    <text evidence="1">The sequence shown here is derived from an EMBL/GenBank/DDBJ whole genome shotgun (WGS) entry which is preliminary data.</text>
</comment>
<reference evidence="1 2" key="1">
    <citation type="submission" date="2021-05" db="EMBL/GenBank/DDBJ databases">
        <title>A Polyphasic approach of four new species of the genus Ohtaekwangia: Ohtaekwangia histidinii sp. nov., Ohtaekwangia cretensis sp. nov., Ohtaekwangia indiensis sp. nov., Ohtaekwangia reichenbachii sp. nov. from diverse environment.</title>
        <authorList>
            <person name="Octaviana S."/>
        </authorList>
    </citation>
    <scope>NUCLEOTIDE SEQUENCE [LARGE SCALE GENOMIC DNA]</scope>
    <source>
        <strain evidence="1 2">PWU5</strain>
    </source>
</reference>
<keyword evidence="2" id="KW-1185">Reference proteome</keyword>
<name>A0AAP2E3W0_9BACT</name>
<protein>
    <submittedName>
        <fullName evidence="1">Uncharacterized protein</fullName>
    </submittedName>
</protein>
<evidence type="ECO:0000313" key="1">
    <source>
        <dbReference type="EMBL" id="MBT1711037.1"/>
    </source>
</evidence>
<dbReference type="EMBL" id="JAHESE010000028">
    <property type="protein sequence ID" value="MBT1711037.1"/>
    <property type="molecule type" value="Genomic_DNA"/>
</dbReference>
<dbReference type="AlphaFoldDB" id="A0AAP2E3W0"/>
<gene>
    <name evidence="1" type="ORF">KK062_22530</name>
</gene>
<accession>A0AAP2E3W0</accession>
<organism evidence="1 2">
    <name type="scientific">Dawidia cretensis</name>
    <dbReference type="NCBI Taxonomy" id="2782350"/>
    <lineage>
        <taxon>Bacteria</taxon>
        <taxon>Pseudomonadati</taxon>
        <taxon>Bacteroidota</taxon>
        <taxon>Cytophagia</taxon>
        <taxon>Cytophagales</taxon>
        <taxon>Chryseotaleaceae</taxon>
        <taxon>Dawidia</taxon>
    </lineage>
</organism>
<sequence>MKIDLGFSHDYEVEVLDELPPGRRIYYYPGSSTQGGKDGVLVKITPLHGESWVGVFSFGEITPKGVSGVYTLPNADKLCVVSRGAGYFVSANNPADWAEVKSIPVIDVRSVLFQGIVLFANYTELIAYDSSGVKWRTERLAFDGFRIVGLTDNRLRGEYYDIRSESEETFELDLLTGIGCV</sequence>
<dbReference type="RefSeq" id="WP_254086613.1">
    <property type="nucleotide sequence ID" value="NZ_JAHESE010000028.1"/>
</dbReference>
<dbReference type="Proteomes" id="UP001319080">
    <property type="component" value="Unassembled WGS sequence"/>
</dbReference>
<evidence type="ECO:0000313" key="2">
    <source>
        <dbReference type="Proteomes" id="UP001319080"/>
    </source>
</evidence>
<proteinExistence type="predicted"/>